<comment type="caution">
    <text evidence="3">The sequence shown here is derived from an EMBL/GenBank/DDBJ whole genome shotgun (WGS) entry which is preliminary data.</text>
</comment>
<protein>
    <recommendedName>
        <fullName evidence="2">AB hydrolase-1 domain-containing protein</fullName>
    </recommendedName>
</protein>
<evidence type="ECO:0000313" key="4">
    <source>
        <dbReference type="Proteomes" id="UP001194746"/>
    </source>
</evidence>
<dbReference type="EMBL" id="VCAU01000007">
    <property type="protein sequence ID" value="KAF9893546.1"/>
    <property type="molecule type" value="Genomic_DNA"/>
</dbReference>
<gene>
    <name evidence="3" type="ORF">FE257_010858</name>
</gene>
<proteinExistence type="predicted"/>
<evidence type="ECO:0000313" key="3">
    <source>
        <dbReference type="EMBL" id="KAF9893546.1"/>
    </source>
</evidence>
<evidence type="ECO:0000259" key="2">
    <source>
        <dbReference type="Pfam" id="PF12697"/>
    </source>
</evidence>
<organism evidence="3 4">
    <name type="scientific">Aspergillus nanangensis</name>
    <dbReference type="NCBI Taxonomy" id="2582783"/>
    <lineage>
        <taxon>Eukaryota</taxon>
        <taxon>Fungi</taxon>
        <taxon>Dikarya</taxon>
        <taxon>Ascomycota</taxon>
        <taxon>Pezizomycotina</taxon>
        <taxon>Eurotiomycetes</taxon>
        <taxon>Eurotiomycetidae</taxon>
        <taxon>Eurotiales</taxon>
        <taxon>Aspergillaceae</taxon>
        <taxon>Aspergillus</taxon>
        <taxon>Aspergillus subgen. Circumdati</taxon>
    </lineage>
</organism>
<reference evidence="3" key="2">
    <citation type="submission" date="2020-02" db="EMBL/GenBank/DDBJ databases">
        <authorList>
            <person name="Gilchrist C.L.M."/>
            <person name="Chooi Y.-H."/>
        </authorList>
    </citation>
    <scope>NUCLEOTIDE SEQUENCE</scope>
    <source>
        <strain evidence="3">MST-FP2251</strain>
    </source>
</reference>
<feature type="region of interest" description="Disordered" evidence="1">
    <location>
        <begin position="272"/>
        <end position="291"/>
    </location>
</feature>
<dbReference type="Proteomes" id="UP001194746">
    <property type="component" value="Unassembled WGS sequence"/>
</dbReference>
<dbReference type="AlphaFoldDB" id="A0AAD4GY47"/>
<keyword evidence="4" id="KW-1185">Reference proteome</keyword>
<dbReference type="InterPro" id="IPR000073">
    <property type="entry name" value="AB_hydrolase_1"/>
</dbReference>
<evidence type="ECO:0000256" key="1">
    <source>
        <dbReference type="SAM" id="MobiDB-lite"/>
    </source>
</evidence>
<dbReference type="Gene3D" id="3.40.50.1820">
    <property type="entry name" value="alpha/beta hydrolase"/>
    <property type="match status" value="1"/>
</dbReference>
<feature type="domain" description="AB hydrolase-1" evidence="2">
    <location>
        <begin position="54"/>
        <end position="243"/>
    </location>
</feature>
<dbReference type="SUPFAM" id="SSF53474">
    <property type="entry name" value="alpha/beta-Hydrolases"/>
    <property type="match status" value="1"/>
</dbReference>
<reference evidence="3" key="1">
    <citation type="journal article" date="2019" name="Beilstein J. Org. Chem.">
        <title>Nanangenines: drimane sesquiterpenoids as the dominant metabolite cohort of a novel Australian fungus, Aspergillus nanangensis.</title>
        <authorList>
            <person name="Lacey H.J."/>
            <person name="Gilchrist C.L.M."/>
            <person name="Crombie A."/>
            <person name="Kalaitzis J.A."/>
            <person name="Vuong D."/>
            <person name="Rutledge P.J."/>
            <person name="Turner P."/>
            <person name="Pitt J.I."/>
            <person name="Lacey E."/>
            <person name="Chooi Y.H."/>
            <person name="Piggott A.M."/>
        </authorList>
    </citation>
    <scope>NUCLEOTIDE SEQUENCE</scope>
    <source>
        <strain evidence="3">MST-FP2251</strain>
    </source>
</reference>
<accession>A0AAD4GY47</accession>
<name>A0AAD4GY47_ASPNN</name>
<dbReference type="InterPro" id="IPR029058">
    <property type="entry name" value="AB_hydrolase_fold"/>
</dbReference>
<dbReference type="Pfam" id="PF12697">
    <property type="entry name" value="Abhydrolase_6"/>
    <property type="match status" value="1"/>
</dbReference>
<sequence>MGYPFEITEHVIEGQHIREYPRATATQDVALKLCIKQYTPITNTSPQPGDVTIIAAHGTGYPKELYEPLWEDLLAEAEKKGVRIRSIWMADAANQGASGILNENHLGNDPSSYDHSRDIIHMINCFRDQMPQPIMGMGHSLGAVQILFASLFHPRLFASLIFIEPYVTEDADVESSVLLLRASTLKRDLWSSRATAIEKSQKVFKSWDPRVLDRWCDVGYRELPTTIYPTSPEQTSKDATPPVTLATTKYQEATMYTRLNTRRHIQLGLSDREAHSGHNSSTSSPPHDPLEVPDMVGVLFPGQQVYRPEIILAAKMVPHLRPSVLYVSGTGSPLYRAGVPEKLTRNTGTGFSGSGGMRYSRVRHVVIGGAGHSLPQEKVGLVAQAVAEWVEQEGRRWQEDKTKIDRAWEGRSTREKSMFPLEWMEVMDNLPRFKVPSKI</sequence>